<reference evidence="2 3" key="1">
    <citation type="submission" date="2021-06" db="EMBL/GenBank/DDBJ databases">
        <authorList>
            <person name="Palmer J.M."/>
        </authorList>
    </citation>
    <scope>NUCLEOTIDE SEQUENCE [LARGE SCALE GENOMIC DNA]</scope>
    <source>
        <strain evidence="2 3">GA_2019</strain>
        <tissue evidence="2">Muscle</tissue>
    </source>
</reference>
<name>A0ABV0PI35_9TELE</name>
<feature type="compositionally biased region" description="Low complexity" evidence="1">
    <location>
        <begin position="91"/>
        <end position="101"/>
    </location>
</feature>
<comment type="caution">
    <text evidence="2">The sequence shown here is derived from an EMBL/GenBank/DDBJ whole genome shotgun (WGS) entry which is preliminary data.</text>
</comment>
<proteinExistence type="predicted"/>
<evidence type="ECO:0000313" key="2">
    <source>
        <dbReference type="EMBL" id="MEQ2183081.1"/>
    </source>
</evidence>
<dbReference type="Proteomes" id="UP001476798">
    <property type="component" value="Unassembled WGS sequence"/>
</dbReference>
<sequence>ASCKPLNSKTMMCPSCCCGGYLHQAICRCHNAPTPLWMHRYKQPLSEMVGSPAEFCWTQPQAVEPHLYKQPLSEMVGSPAESCSIQPQAVETTTPEEPASPTGGGLQLRRVHCQAGTQAASGEAC</sequence>
<organism evidence="2 3">
    <name type="scientific">Goodea atripinnis</name>
    <dbReference type="NCBI Taxonomy" id="208336"/>
    <lineage>
        <taxon>Eukaryota</taxon>
        <taxon>Metazoa</taxon>
        <taxon>Chordata</taxon>
        <taxon>Craniata</taxon>
        <taxon>Vertebrata</taxon>
        <taxon>Euteleostomi</taxon>
        <taxon>Actinopterygii</taxon>
        <taxon>Neopterygii</taxon>
        <taxon>Teleostei</taxon>
        <taxon>Neoteleostei</taxon>
        <taxon>Acanthomorphata</taxon>
        <taxon>Ovalentaria</taxon>
        <taxon>Atherinomorphae</taxon>
        <taxon>Cyprinodontiformes</taxon>
        <taxon>Goodeidae</taxon>
        <taxon>Goodea</taxon>
    </lineage>
</organism>
<protein>
    <submittedName>
        <fullName evidence="2">Uncharacterized protein</fullName>
    </submittedName>
</protein>
<dbReference type="EMBL" id="JAHRIO010074120">
    <property type="protein sequence ID" value="MEQ2183081.1"/>
    <property type="molecule type" value="Genomic_DNA"/>
</dbReference>
<feature type="non-terminal residue" evidence="2">
    <location>
        <position position="1"/>
    </location>
</feature>
<feature type="region of interest" description="Disordered" evidence="1">
    <location>
        <begin position="84"/>
        <end position="107"/>
    </location>
</feature>
<evidence type="ECO:0000256" key="1">
    <source>
        <dbReference type="SAM" id="MobiDB-lite"/>
    </source>
</evidence>
<gene>
    <name evidence="2" type="ORF">GOODEAATRI_028973</name>
</gene>
<evidence type="ECO:0000313" key="3">
    <source>
        <dbReference type="Proteomes" id="UP001476798"/>
    </source>
</evidence>
<keyword evidence="3" id="KW-1185">Reference proteome</keyword>
<accession>A0ABV0PI35</accession>